<proteinExistence type="predicted"/>
<accession>A0A1W0WMZ5</accession>
<sequence length="119" mass="13805">MFESFAPTDQIVYESKPEPQRHRHLQPRASNVPGRVGAVQGHLRELSKNGFLDVFRNWILRCEKCIELEGDYFEGRRYFLEKPLISYKATKTGRDISSSFFSGVRPNALQCPSMTQRPR</sequence>
<evidence type="ECO:0000313" key="2">
    <source>
        <dbReference type="Proteomes" id="UP000192578"/>
    </source>
</evidence>
<reference evidence="2" key="1">
    <citation type="submission" date="2017-01" db="EMBL/GenBank/DDBJ databases">
        <title>Comparative genomics of anhydrobiosis in the tardigrade Hypsibius dujardini.</title>
        <authorList>
            <person name="Yoshida Y."/>
            <person name="Koutsovoulos G."/>
            <person name="Laetsch D."/>
            <person name="Stevens L."/>
            <person name="Kumar S."/>
            <person name="Horikawa D."/>
            <person name="Ishino K."/>
            <person name="Komine S."/>
            <person name="Tomita M."/>
            <person name="Blaxter M."/>
            <person name="Arakawa K."/>
        </authorList>
    </citation>
    <scope>NUCLEOTIDE SEQUENCE [LARGE SCALE GENOMIC DNA]</scope>
    <source>
        <strain evidence="2">Z151</strain>
    </source>
</reference>
<dbReference type="OrthoDB" id="10017160at2759"/>
<protein>
    <submittedName>
        <fullName evidence="1">Uncharacterized protein</fullName>
    </submittedName>
</protein>
<dbReference type="EMBL" id="MTYJ01000072">
    <property type="protein sequence ID" value="OQV16590.1"/>
    <property type="molecule type" value="Genomic_DNA"/>
</dbReference>
<gene>
    <name evidence="1" type="ORF">BV898_09260</name>
</gene>
<keyword evidence="2" id="KW-1185">Reference proteome</keyword>
<organism evidence="1 2">
    <name type="scientific">Hypsibius exemplaris</name>
    <name type="common">Freshwater tardigrade</name>
    <dbReference type="NCBI Taxonomy" id="2072580"/>
    <lineage>
        <taxon>Eukaryota</taxon>
        <taxon>Metazoa</taxon>
        <taxon>Ecdysozoa</taxon>
        <taxon>Tardigrada</taxon>
        <taxon>Eutardigrada</taxon>
        <taxon>Parachela</taxon>
        <taxon>Hypsibioidea</taxon>
        <taxon>Hypsibiidae</taxon>
        <taxon>Hypsibius</taxon>
    </lineage>
</organism>
<name>A0A1W0WMZ5_HYPEX</name>
<dbReference type="Proteomes" id="UP000192578">
    <property type="component" value="Unassembled WGS sequence"/>
</dbReference>
<evidence type="ECO:0000313" key="1">
    <source>
        <dbReference type="EMBL" id="OQV16590.1"/>
    </source>
</evidence>
<comment type="caution">
    <text evidence="1">The sequence shown here is derived from an EMBL/GenBank/DDBJ whole genome shotgun (WGS) entry which is preliminary data.</text>
</comment>
<dbReference type="AlphaFoldDB" id="A0A1W0WMZ5"/>